<keyword evidence="2 5" id="KW-0808">Transferase</keyword>
<dbReference type="GO" id="GO:0044281">
    <property type="term" value="P:small molecule metabolic process"/>
    <property type="evidence" value="ECO:0007669"/>
    <property type="project" value="UniProtKB-ARBA"/>
</dbReference>
<evidence type="ECO:0000256" key="2">
    <source>
        <dbReference type="ARBA" id="ARBA00022679"/>
    </source>
</evidence>
<dbReference type="InterPro" id="IPR002155">
    <property type="entry name" value="Thiolase"/>
</dbReference>
<dbReference type="SUPFAM" id="SSF53901">
    <property type="entry name" value="Thiolase-like"/>
    <property type="match status" value="2"/>
</dbReference>
<dbReference type="InterPro" id="IPR020617">
    <property type="entry name" value="Thiolase_C"/>
</dbReference>
<keyword evidence="3 5" id="KW-0012">Acyltransferase</keyword>
<feature type="active site" description="Acyl-thioester intermediate" evidence="4">
    <location>
        <position position="90"/>
    </location>
</feature>
<dbReference type="PANTHER" id="PTHR18919:SF107">
    <property type="entry name" value="ACETYL-COA ACETYLTRANSFERASE, CYTOSOLIC"/>
    <property type="match status" value="1"/>
</dbReference>
<dbReference type="Pfam" id="PF00108">
    <property type="entry name" value="Thiolase_N"/>
    <property type="match status" value="1"/>
</dbReference>
<evidence type="ECO:0000256" key="4">
    <source>
        <dbReference type="PIRSR" id="PIRSR000429-1"/>
    </source>
</evidence>
<proteinExistence type="inferred from homology"/>
<evidence type="ECO:0000313" key="9">
    <source>
        <dbReference type="Proteomes" id="UP000252174"/>
    </source>
</evidence>
<dbReference type="InterPro" id="IPR020615">
    <property type="entry name" value="Thiolase_acyl_enz_int_AS"/>
</dbReference>
<dbReference type="Gene3D" id="3.40.47.10">
    <property type="match status" value="2"/>
</dbReference>
<dbReference type="InterPro" id="IPR020616">
    <property type="entry name" value="Thiolase_N"/>
</dbReference>
<evidence type="ECO:0000259" key="7">
    <source>
        <dbReference type="Pfam" id="PF02803"/>
    </source>
</evidence>
<name>A0A369AHD1_9BURK</name>
<dbReference type="NCBIfam" id="NF042999">
    <property type="entry name" value="bketothiol_BktB"/>
    <property type="match status" value="1"/>
</dbReference>
<feature type="domain" description="Thiolase C-terminal" evidence="7">
    <location>
        <begin position="272"/>
        <end position="393"/>
    </location>
</feature>
<dbReference type="AlphaFoldDB" id="A0A369AHD1"/>
<dbReference type="PROSITE" id="PS00099">
    <property type="entry name" value="THIOLASE_3"/>
    <property type="match status" value="1"/>
</dbReference>
<dbReference type="CDD" id="cd00751">
    <property type="entry name" value="thiolase"/>
    <property type="match status" value="1"/>
</dbReference>
<dbReference type="InterPro" id="IPR053528">
    <property type="entry name" value="Thiolase-like_BktB"/>
</dbReference>
<dbReference type="PANTHER" id="PTHR18919">
    <property type="entry name" value="ACETYL-COA C-ACYLTRANSFERASE"/>
    <property type="match status" value="1"/>
</dbReference>
<dbReference type="Proteomes" id="UP000252174">
    <property type="component" value="Unassembled WGS sequence"/>
</dbReference>
<dbReference type="InterPro" id="IPR016039">
    <property type="entry name" value="Thiolase-like"/>
</dbReference>
<dbReference type="Pfam" id="PF02803">
    <property type="entry name" value="Thiolase_C"/>
    <property type="match status" value="1"/>
</dbReference>
<dbReference type="EMBL" id="QPJU01000008">
    <property type="protein sequence ID" value="RCX08533.1"/>
    <property type="molecule type" value="Genomic_DNA"/>
</dbReference>
<evidence type="ECO:0000256" key="5">
    <source>
        <dbReference type="RuleBase" id="RU003557"/>
    </source>
</evidence>
<dbReference type="InterPro" id="IPR020610">
    <property type="entry name" value="Thiolase_AS"/>
</dbReference>
<reference evidence="8 9" key="1">
    <citation type="submission" date="2018-07" db="EMBL/GenBank/DDBJ databases">
        <title>Genomic Encyclopedia of Type Strains, Phase IV (KMG-IV): sequencing the most valuable type-strain genomes for metagenomic binning, comparative biology and taxonomic classification.</title>
        <authorList>
            <person name="Goeker M."/>
        </authorList>
    </citation>
    <scope>NUCLEOTIDE SEQUENCE [LARGE SCALE GENOMIC DNA]</scope>
    <source>
        <strain evidence="8 9">DSM 100911</strain>
    </source>
</reference>
<dbReference type="PROSITE" id="PS00098">
    <property type="entry name" value="THIOLASE_1"/>
    <property type="match status" value="1"/>
</dbReference>
<comment type="similarity">
    <text evidence="1 5">Belongs to the thiolase-like superfamily. Thiolase family.</text>
</comment>
<dbReference type="PIRSF" id="PIRSF000429">
    <property type="entry name" value="Ac-CoA_Ac_transf"/>
    <property type="match status" value="1"/>
</dbReference>
<dbReference type="NCBIfam" id="TIGR01930">
    <property type="entry name" value="AcCoA-C-Actrans"/>
    <property type="match status" value="1"/>
</dbReference>
<protein>
    <submittedName>
        <fullName evidence="8">Acetyl-CoA C-acetyltransferase</fullName>
    </submittedName>
</protein>
<evidence type="ECO:0000256" key="1">
    <source>
        <dbReference type="ARBA" id="ARBA00010982"/>
    </source>
</evidence>
<comment type="caution">
    <text evidence="8">The sequence shown here is derived from an EMBL/GenBank/DDBJ whole genome shotgun (WGS) entry which is preliminary data.</text>
</comment>
<feature type="domain" description="Thiolase N-terminal" evidence="6">
    <location>
        <begin position="5"/>
        <end position="263"/>
    </location>
</feature>
<dbReference type="RefSeq" id="WP_114483922.1">
    <property type="nucleotide sequence ID" value="NZ_QPJU01000008.1"/>
</dbReference>
<feature type="active site" description="Proton acceptor" evidence="4">
    <location>
        <position position="380"/>
    </location>
</feature>
<dbReference type="NCBIfam" id="NF006552">
    <property type="entry name" value="PRK09051.1"/>
    <property type="match status" value="1"/>
</dbReference>
<accession>A0A369AHD1</accession>
<evidence type="ECO:0000256" key="3">
    <source>
        <dbReference type="ARBA" id="ARBA00023315"/>
    </source>
</evidence>
<keyword evidence="9" id="KW-1185">Reference proteome</keyword>
<dbReference type="FunFam" id="3.40.47.10:FF:000010">
    <property type="entry name" value="Acetyl-CoA acetyltransferase (Thiolase)"/>
    <property type="match status" value="1"/>
</dbReference>
<dbReference type="OrthoDB" id="6139495at2"/>
<gene>
    <name evidence="8" type="ORF">DFR45_10833</name>
</gene>
<dbReference type="GO" id="GO:0003988">
    <property type="term" value="F:acetyl-CoA C-acyltransferase activity"/>
    <property type="evidence" value="ECO:0007669"/>
    <property type="project" value="UniProtKB-ARBA"/>
</dbReference>
<organism evidence="8 9">
    <name type="scientific">Extensimonas vulgaris</name>
    <dbReference type="NCBI Taxonomy" id="1031594"/>
    <lineage>
        <taxon>Bacteria</taxon>
        <taxon>Pseudomonadati</taxon>
        <taxon>Pseudomonadota</taxon>
        <taxon>Betaproteobacteria</taxon>
        <taxon>Burkholderiales</taxon>
        <taxon>Comamonadaceae</taxon>
        <taxon>Extensimonas</taxon>
    </lineage>
</organism>
<evidence type="ECO:0000259" key="6">
    <source>
        <dbReference type="Pfam" id="PF00108"/>
    </source>
</evidence>
<sequence>MTREVVVVSAVRTAIGTFGGSLKDIPTVDLAATALKEALARAQVEGKDVGHVVFGHVVNTEPRDMYLSRVAAINAGCPKETPAMNVNRLCGSGLQAIVSASQGILLGDYDVAVGGGAENMSRAPYASLATRWGARMGDTKMVDMMVGALHDPFHNIHMGVTAENVAKEFGITREDQDALALESHRRAERAWAENRFAGQIVPVMVKTKKGEVAFEKDEHFRPGAKLEDFQKMKPVFVKENGTVTAANASGINDAAAAVVLMEAAAAKARGAKPLARLVGYAHAGVEPKLMGIGPVPATQMLLKKTGLTLDQIDVIEANEAFAAQACAVTKGLGADPAKVNPNGSGISLGHPIGATGALITVKALYELQRIQGRYALVTMCIGGGQGIAAIFERM</sequence>
<feature type="active site" description="Proton acceptor" evidence="4">
    <location>
        <position position="350"/>
    </location>
</feature>
<evidence type="ECO:0000313" key="8">
    <source>
        <dbReference type="EMBL" id="RCX08533.1"/>
    </source>
</evidence>